<evidence type="ECO:0000256" key="4">
    <source>
        <dbReference type="ARBA" id="ARBA00022679"/>
    </source>
</evidence>
<dbReference type="PANTHER" id="PTHR21461:SF45">
    <property type="entry name" value="GLYCOSYLTRANSFERASE FAMILY 92 PROTEIN"/>
    <property type="match status" value="1"/>
</dbReference>
<evidence type="ECO:0000256" key="3">
    <source>
        <dbReference type="ARBA" id="ARBA00022676"/>
    </source>
</evidence>
<accession>A0A8J7NTW1</accession>
<protein>
    <submittedName>
        <fullName evidence="9">YSNK protein</fullName>
    </submittedName>
</protein>
<feature type="region of interest" description="Disordered" evidence="8">
    <location>
        <begin position="161"/>
        <end position="219"/>
    </location>
</feature>
<comment type="caution">
    <text evidence="9">The sequence shown here is derived from an EMBL/GenBank/DDBJ whole genome shotgun (WGS) entry which is preliminary data.</text>
</comment>
<name>A0A8J7NTW1_ATRSP</name>
<evidence type="ECO:0000256" key="8">
    <source>
        <dbReference type="SAM" id="MobiDB-lite"/>
    </source>
</evidence>
<comment type="subcellular location">
    <subcellularLocation>
        <location evidence="1">Membrane</location>
        <topology evidence="1">Single-pass membrane protein</topology>
    </subcellularLocation>
</comment>
<evidence type="ECO:0000256" key="2">
    <source>
        <dbReference type="ARBA" id="ARBA00007647"/>
    </source>
</evidence>
<dbReference type="GO" id="GO:0005737">
    <property type="term" value="C:cytoplasm"/>
    <property type="evidence" value="ECO:0007669"/>
    <property type="project" value="TreeGrafter"/>
</dbReference>
<keyword evidence="6" id="KW-1133">Transmembrane helix</keyword>
<evidence type="ECO:0000256" key="6">
    <source>
        <dbReference type="ARBA" id="ARBA00022989"/>
    </source>
</evidence>
<evidence type="ECO:0000313" key="10">
    <source>
        <dbReference type="Proteomes" id="UP000736164"/>
    </source>
</evidence>
<comment type="similarity">
    <text evidence="2">Belongs to the glycosyltransferase 92 family.</text>
</comment>
<evidence type="ECO:0000256" key="1">
    <source>
        <dbReference type="ARBA" id="ARBA00004167"/>
    </source>
</evidence>
<organism evidence="9 10">
    <name type="scientific">Atractosteus spatula</name>
    <name type="common">Alligator gar</name>
    <name type="synonym">Lepisosteus spatula</name>
    <dbReference type="NCBI Taxonomy" id="7917"/>
    <lineage>
        <taxon>Eukaryota</taxon>
        <taxon>Metazoa</taxon>
        <taxon>Chordata</taxon>
        <taxon>Craniata</taxon>
        <taxon>Vertebrata</taxon>
        <taxon>Euteleostomi</taxon>
        <taxon>Actinopterygii</taxon>
        <taxon>Neopterygii</taxon>
        <taxon>Holostei</taxon>
        <taxon>Semionotiformes</taxon>
        <taxon>Lepisosteidae</taxon>
        <taxon>Atractosteus</taxon>
    </lineage>
</organism>
<dbReference type="InterPro" id="IPR008166">
    <property type="entry name" value="Glyco_transf_92"/>
</dbReference>
<dbReference type="GO" id="GO:0016020">
    <property type="term" value="C:membrane"/>
    <property type="evidence" value="ECO:0007669"/>
    <property type="project" value="UniProtKB-SubCell"/>
</dbReference>
<dbReference type="Proteomes" id="UP000736164">
    <property type="component" value="Unassembled WGS sequence"/>
</dbReference>
<feature type="non-terminal residue" evidence="9">
    <location>
        <position position="1"/>
    </location>
</feature>
<feature type="non-terminal residue" evidence="9">
    <location>
        <position position="934"/>
    </location>
</feature>
<keyword evidence="3" id="KW-0328">Glycosyltransferase</keyword>
<keyword evidence="7" id="KW-0472">Membrane</keyword>
<dbReference type="EMBL" id="JAAWVO010047962">
    <property type="protein sequence ID" value="MBN3319784.1"/>
    <property type="molecule type" value="Genomic_DNA"/>
</dbReference>
<evidence type="ECO:0000313" key="9">
    <source>
        <dbReference type="EMBL" id="MBN3319784.1"/>
    </source>
</evidence>
<gene>
    <name evidence="9" type="primary">F13g3.3_2</name>
    <name evidence="9" type="ORF">GTO95_0002345</name>
</gene>
<proteinExistence type="inferred from homology"/>
<evidence type="ECO:0000256" key="7">
    <source>
        <dbReference type="ARBA" id="ARBA00023136"/>
    </source>
</evidence>
<dbReference type="AlphaFoldDB" id="A0A8J7NTW1"/>
<evidence type="ECO:0000256" key="5">
    <source>
        <dbReference type="ARBA" id="ARBA00022692"/>
    </source>
</evidence>
<sequence length="934" mass="105267">MVSYRCAESPGTGGLVVQGVPCSPCDLSSGLSDDVISGSPVSLLFTAGRLHARWGVGSVANVSSERRPLVAGRGKGVSLSQLAVARCLIALSDRLHRLKSSCSAPDSDNLLLLDQQGSSALCVVLETAAGGQAGQCTCTSSLWYLFFHLGMISLTTGRALARGPEERKKRTSPLVTPRLPVQKDGFPTGSPRAPVLDTGNFHSQKRPNPPKPRDQLWNAGNSSVTSVSMSGISLAKQAIVRVENAKAFVISAYLDDRFSPGMVRIIGIVYRAGYPNFYCHFSDTKRIFTIKAKVLVHNEHFNFPYGTADFLCKTPAGAGDFPFVHVGVSPQMDPPGSFLKIRNAVKNISAGFPSKFSVCISTMFGNYSNVLQVVQAVEMYRILGAHRVIFYKSSCSALMQRVLDYYMALGVVEVIPWNIHLHLKASAGWQPHVHPGDVHYYGQVTALNDCIYDNMYSSHYVVLNDIDEVIVPNLHQDWGEMMSVFGDDGTFDLERWASIPGVNILRHVHREPERFLTFNPRKLIVNPRAMIWTSVHNVPWLSGDWLKVSGTVARMHHYRTPEQPHLRKEDLIRDTTLWRYKASLTRNVDHVLQEPSQRDVLTSAEAGLCPRSGDTPDFIQELQNLLCEENPECNASHITIEREERKRGGRLFLPIRNREKTEGDFPYEFTVCISNLFGDYNNVLQFIQTMEVYKILGIQKVTIYNTSCGPQMDKVLHYYSEEGLLEVVPWPITKFLNPSHGWNFAEHKGDLHYYGQLTTLNDCIYRNMYKSKYLLLNDMDEIIMPYKHGRLHELMGNLSAQNPKVGVFVVENHIFPKTMFDDNKTFDLPLWREVPGINILEHIYREPVRKNVFNPTKLIINPRKVVQTSVHSVLKTYGETFRIPPDVCRIIHVRVPLQGHLTKEQLLVDTKLWDYQQELVPKINNVIHKSGILK</sequence>
<keyword evidence="10" id="KW-1185">Reference proteome</keyword>
<reference evidence="9" key="1">
    <citation type="journal article" date="2021" name="Cell">
        <title>Tracing the genetic footprints of vertebrate landing in non-teleost ray-finned fishes.</title>
        <authorList>
            <person name="Bi X."/>
            <person name="Wang K."/>
            <person name="Yang L."/>
            <person name="Pan H."/>
            <person name="Jiang H."/>
            <person name="Wei Q."/>
            <person name="Fang M."/>
            <person name="Yu H."/>
            <person name="Zhu C."/>
            <person name="Cai Y."/>
            <person name="He Y."/>
            <person name="Gan X."/>
            <person name="Zeng H."/>
            <person name="Yu D."/>
            <person name="Zhu Y."/>
            <person name="Jiang H."/>
            <person name="Qiu Q."/>
            <person name="Yang H."/>
            <person name="Zhang Y.E."/>
            <person name="Wang W."/>
            <person name="Zhu M."/>
            <person name="He S."/>
            <person name="Zhang G."/>
        </authorList>
    </citation>
    <scope>NUCLEOTIDE SEQUENCE</scope>
    <source>
        <strain evidence="9">Allg_001</strain>
    </source>
</reference>
<keyword evidence="4" id="KW-0808">Transferase</keyword>
<dbReference type="GO" id="GO:0016757">
    <property type="term" value="F:glycosyltransferase activity"/>
    <property type="evidence" value="ECO:0007669"/>
    <property type="project" value="UniProtKB-KW"/>
</dbReference>
<keyword evidence="5" id="KW-0812">Transmembrane</keyword>
<dbReference type="PANTHER" id="PTHR21461">
    <property type="entry name" value="GLYCOSYLTRANSFERASE FAMILY 92 PROTEIN"/>
    <property type="match status" value="1"/>
</dbReference>
<dbReference type="Pfam" id="PF01697">
    <property type="entry name" value="Glyco_transf_92"/>
    <property type="match status" value="2"/>
</dbReference>